<dbReference type="Gene3D" id="1.10.600.10">
    <property type="entry name" value="Farnesyl Diphosphate Synthase"/>
    <property type="match status" value="1"/>
</dbReference>
<protein>
    <submittedName>
        <fullName evidence="7">(2E,6E)-farnesyl diphosphate synthase</fullName>
    </submittedName>
</protein>
<dbReference type="InterPro" id="IPR008949">
    <property type="entry name" value="Isoprenoid_synthase_dom_sf"/>
</dbReference>
<dbReference type="PANTHER" id="PTHR12001:SF85">
    <property type="entry name" value="SHORT CHAIN ISOPRENYL DIPHOSPHATE SYNTHASE"/>
    <property type="match status" value="1"/>
</dbReference>
<evidence type="ECO:0000256" key="1">
    <source>
        <dbReference type="ARBA" id="ARBA00001946"/>
    </source>
</evidence>
<dbReference type="EMBL" id="BAABRR010000001">
    <property type="protein sequence ID" value="GAA5517757.1"/>
    <property type="molecule type" value="Genomic_DNA"/>
</dbReference>
<organism evidence="7 8">
    <name type="scientific">Demequina sediminis</name>
    <dbReference type="NCBI Taxonomy" id="1930058"/>
    <lineage>
        <taxon>Bacteria</taxon>
        <taxon>Bacillati</taxon>
        <taxon>Actinomycetota</taxon>
        <taxon>Actinomycetes</taxon>
        <taxon>Micrococcales</taxon>
        <taxon>Demequinaceae</taxon>
        <taxon>Demequina</taxon>
    </lineage>
</organism>
<proteinExistence type="inferred from homology"/>
<evidence type="ECO:0000256" key="5">
    <source>
        <dbReference type="ARBA" id="ARBA00022842"/>
    </source>
</evidence>
<comment type="cofactor">
    <cofactor evidence="1">
        <name>Mg(2+)</name>
        <dbReference type="ChEBI" id="CHEBI:18420"/>
    </cofactor>
</comment>
<keyword evidence="8" id="KW-1185">Reference proteome</keyword>
<evidence type="ECO:0000256" key="2">
    <source>
        <dbReference type="ARBA" id="ARBA00006706"/>
    </source>
</evidence>
<evidence type="ECO:0000256" key="4">
    <source>
        <dbReference type="ARBA" id="ARBA00022723"/>
    </source>
</evidence>
<keyword evidence="3 6" id="KW-0808">Transferase</keyword>
<accession>A0ABP9WD46</accession>
<dbReference type="InterPro" id="IPR000092">
    <property type="entry name" value="Polyprenyl_synt"/>
</dbReference>
<comment type="similarity">
    <text evidence="2 6">Belongs to the FPP/GGPP synthase family.</text>
</comment>
<dbReference type="Pfam" id="PF00348">
    <property type="entry name" value="polyprenyl_synt"/>
    <property type="match status" value="1"/>
</dbReference>
<gene>
    <name evidence="7" type="ORF">Lsed01_00167</name>
</gene>
<dbReference type="Proteomes" id="UP001426770">
    <property type="component" value="Unassembled WGS sequence"/>
</dbReference>
<dbReference type="SFLD" id="SFLDS00005">
    <property type="entry name" value="Isoprenoid_Synthase_Type_I"/>
    <property type="match status" value="1"/>
</dbReference>
<dbReference type="CDD" id="cd00685">
    <property type="entry name" value="Trans_IPPS_HT"/>
    <property type="match status" value="1"/>
</dbReference>
<dbReference type="PANTHER" id="PTHR12001">
    <property type="entry name" value="GERANYLGERANYL PYROPHOSPHATE SYNTHASE"/>
    <property type="match status" value="1"/>
</dbReference>
<name>A0ABP9WD46_9MICO</name>
<keyword evidence="4" id="KW-0479">Metal-binding</keyword>
<dbReference type="PROSITE" id="PS00723">
    <property type="entry name" value="POLYPRENYL_SYNTHASE_1"/>
    <property type="match status" value="1"/>
</dbReference>
<dbReference type="RefSeq" id="WP_286215797.1">
    <property type="nucleotide sequence ID" value="NZ_AP027736.1"/>
</dbReference>
<reference evidence="7 8" key="1">
    <citation type="submission" date="2024-02" db="EMBL/GenBank/DDBJ databases">
        <title>Lysinimicrobium sediminis NBRC 112286.</title>
        <authorList>
            <person name="Ichikawa N."/>
            <person name="Katano-Makiyama Y."/>
            <person name="Hidaka K."/>
        </authorList>
    </citation>
    <scope>NUCLEOTIDE SEQUENCE [LARGE SCALE GENOMIC DNA]</scope>
    <source>
        <strain evidence="7 8">NBRC 112286</strain>
    </source>
</reference>
<evidence type="ECO:0000313" key="7">
    <source>
        <dbReference type="EMBL" id="GAA5517757.1"/>
    </source>
</evidence>
<keyword evidence="5" id="KW-0460">Magnesium</keyword>
<comment type="caution">
    <text evidence="7">The sequence shown here is derived from an EMBL/GenBank/DDBJ whole genome shotgun (WGS) entry which is preliminary data.</text>
</comment>
<dbReference type="PROSITE" id="PS00444">
    <property type="entry name" value="POLYPRENYL_SYNTHASE_2"/>
    <property type="match status" value="1"/>
</dbReference>
<sequence>MTAEDPRHEINDRVARALTWAETAMAPAGPAAAEIADRLTRSAEGGKAFRGRLLLAAFEACGGVDRDAAIELAAAVELFQTAALIHDDVLDGSDTRRGRPSAHRAFEALHRDAGWHGDPAAYGRSGAILSGDVALVAAQRGATLAARRVGDVVADLFDEMAVLVTAGQHLDMRVAVSPLAALPGLEGDIRATMRAKTASYTAEFPLALGAAAAGADPDIVAAVREAGVPLGVAFQLRDDILGVAGSPAVTGKPVGDDLREGKRTLLVWHAATRGDDAQREAVLSVLGRADATASDIEAAITAIEASGAYAFVEAEIAAHAAAARTGLRDALARPVAVLDLVDAAVDRVA</sequence>
<evidence type="ECO:0000256" key="6">
    <source>
        <dbReference type="RuleBase" id="RU004466"/>
    </source>
</evidence>
<dbReference type="SUPFAM" id="SSF48576">
    <property type="entry name" value="Terpenoid synthases"/>
    <property type="match status" value="1"/>
</dbReference>
<evidence type="ECO:0000256" key="3">
    <source>
        <dbReference type="ARBA" id="ARBA00022679"/>
    </source>
</evidence>
<dbReference type="InterPro" id="IPR033749">
    <property type="entry name" value="Polyprenyl_synt_CS"/>
</dbReference>
<evidence type="ECO:0000313" key="8">
    <source>
        <dbReference type="Proteomes" id="UP001426770"/>
    </source>
</evidence>